<evidence type="ECO:0000313" key="1">
    <source>
        <dbReference type="EMBL" id="AKE39864.1"/>
    </source>
</evidence>
<dbReference type="KEGG" id="ccj:UL81_09645"/>
<accession>A0A0F6TC01</accession>
<dbReference type="STRING" id="161896.UL81_09645"/>
<organism evidence="1 2">
    <name type="scientific">Corynebacterium camporealensis</name>
    <dbReference type="NCBI Taxonomy" id="161896"/>
    <lineage>
        <taxon>Bacteria</taxon>
        <taxon>Bacillati</taxon>
        <taxon>Actinomycetota</taxon>
        <taxon>Actinomycetes</taxon>
        <taxon>Mycobacteriales</taxon>
        <taxon>Corynebacteriaceae</taxon>
        <taxon>Corynebacterium</taxon>
    </lineage>
</organism>
<dbReference type="InterPro" id="IPR021373">
    <property type="entry name" value="DUF2993"/>
</dbReference>
<proteinExistence type="predicted"/>
<dbReference type="PATRIC" id="fig|161896.4.peg.1881"/>
<dbReference type="AlphaFoldDB" id="A0A0F6TC01"/>
<dbReference type="EMBL" id="CP011311">
    <property type="protein sequence ID" value="AKE39864.1"/>
    <property type="molecule type" value="Genomic_DNA"/>
</dbReference>
<evidence type="ECO:0000313" key="2">
    <source>
        <dbReference type="Proteomes" id="UP000033566"/>
    </source>
</evidence>
<sequence length="236" mass="25452">MHAEHNVAQTAKHHSQLENTPDVYVGGLPVAAAMFTKEVPFLEVKSQDIEVPELGVVNASTTLRDITVTPNQVISGDFAGAPVSTYTRGINIDSIVLGRLLGISDLSISNPDDISPSGGPSAEAELTGTLPGDADESTVKVTLRLDGHMFHMKPFDTDDERLIEAFSFSFDTRKLPLPAQATYVRLQGGTIAFETQQRNIRLENAQLSPLEIQGSEAAAIEEAENKAADTERRVGR</sequence>
<reference evidence="1 2" key="1">
    <citation type="journal article" date="2015" name="Genome Announc.">
        <title>Complete Genome Sequence of Corynebacterium camporealensis DSM 44610, Isolated from the Milk of a Manchega Sheep with Subclinical Mastitis.</title>
        <authorList>
            <person name="Ruckert C."/>
            <person name="Albersmeier A."/>
            <person name="Winkler A."/>
            <person name="Tauch A."/>
        </authorList>
    </citation>
    <scope>NUCLEOTIDE SEQUENCE [LARGE SCALE GENOMIC DNA]</scope>
    <source>
        <strain evidence="1 2">DSM 44610</strain>
    </source>
</reference>
<dbReference type="HOGENOM" id="CLU_036478_0_0_11"/>
<dbReference type="Proteomes" id="UP000033566">
    <property type="component" value="Chromosome"/>
</dbReference>
<dbReference type="Pfam" id="PF11209">
    <property type="entry name" value="LmeA"/>
    <property type="match status" value="1"/>
</dbReference>
<protein>
    <submittedName>
        <fullName evidence="1">Uncharacterized protein</fullName>
    </submittedName>
</protein>
<gene>
    <name evidence="1" type="ORF">UL81_09645</name>
</gene>
<keyword evidence="2" id="KW-1185">Reference proteome</keyword>
<name>A0A0F6TC01_9CORY</name>